<protein>
    <submittedName>
        <fullName evidence="3">Uncharacterized protein</fullName>
    </submittedName>
</protein>
<evidence type="ECO:0000313" key="3">
    <source>
        <dbReference type="EMBL" id="KAG7285041.1"/>
    </source>
</evidence>
<keyword evidence="1" id="KW-0175">Coiled coil</keyword>
<organism evidence="3 4">
    <name type="scientific">Staphylotrichum longicolle</name>
    <dbReference type="NCBI Taxonomy" id="669026"/>
    <lineage>
        <taxon>Eukaryota</taxon>
        <taxon>Fungi</taxon>
        <taxon>Dikarya</taxon>
        <taxon>Ascomycota</taxon>
        <taxon>Pezizomycotina</taxon>
        <taxon>Sordariomycetes</taxon>
        <taxon>Sordariomycetidae</taxon>
        <taxon>Sordariales</taxon>
        <taxon>Chaetomiaceae</taxon>
        <taxon>Staphylotrichum</taxon>
    </lineage>
</organism>
<sequence length="130" mass="14748">MSEDQINDRHHRDYEYDGQPAAIQNAELIARLGRRFGEHQAAAQSNNALKSDGTPWKAKYEAAAADVTRLEQENWELQDNMEDALEHIEILKRALRNSIPIRLQGEPMEAEDFCALNFPLRDTRMNGGAG</sequence>
<evidence type="ECO:0000256" key="2">
    <source>
        <dbReference type="SAM" id="MobiDB-lite"/>
    </source>
</evidence>
<comment type="caution">
    <text evidence="3">The sequence shown here is derived from an EMBL/GenBank/DDBJ whole genome shotgun (WGS) entry which is preliminary data.</text>
</comment>
<evidence type="ECO:0000313" key="4">
    <source>
        <dbReference type="Proteomes" id="UP001197093"/>
    </source>
</evidence>
<gene>
    <name evidence="3" type="ORF">NEMBOFW57_009661</name>
</gene>
<feature type="coiled-coil region" evidence="1">
    <location>
        <begin position="60"/>
        <end position="94"/>
    </location>
</feature>
<proteinExistence type="predicted"/>
<keyword evidence="4" id="KW-1185">Reference proteome</keyword>
<dbReference type="Proteomes" id="UP001197093">
    <property type="component" value="Unassembled WGS sequence"/>
</dbReference>
<dbReference type="AlphaFoldDB" id="A0AAD4EPE8"/>
<feature type="compositionally biased region" description="Basic and acidic residues" evidence="2">
    <location>
        <begin position="1"/>
        <end position="15"/>
    </location>
</feature>
<accession>A0AAD4EPE8</accession>
<name>A0AAD4EPE8_9PEZI</name>
<evidence type="ECO:0000256" key="1">
    <source>
        <dbReference type="SAM" id="Coils"/>
    </source>
</evidence>
<reference evidence="3" key="1">
    <citation type="submission" date="2023-02" db="EMBL/GenBank/DDBJ databases">
        <authorList>
            <person name="Palmer J.M."/>
        </authorList>
    </citation>
    <scope>NUCLEOTIDE SEQUENCE</scope>
    <source>
        <strain evidence="3">FW57</strain>
    </source>
</reference>
<feature type="region of interest" description="Disordered" evidence="2">
    <location>
        <begin position="1"/>
        <end position="20"/>
    </location>
</feature>
<dbReference type="EMBL" id="JAHCVI010000005">
    <property type="protein sequence ID" value="KAG7285041.1"/>
    <property type="molecule type" value="Genomic_DNA"/>
</dbReference>